<name>A0A914QJ39_9BILA</name>
<accession>A0A914QJ39</accession>
<organism evidence="1 2">
    <name type="scientific">Panagrolaimus davidi</name>
    <dbReference type="NCBI Taxonomy" id="227884"/>
    <lineage>
        <taxon>Eukaryota</taxon>
        <taxon>Metazoa</taxon>
        <taxon>Ecdysozoa</taxon>
        <taxon>Nematoda</taxon>
        <taxon>Chromadorea</taxon>
        <taxon>Rhabditida</taxon>
        <taxon>Tylenchina</taxon>
        <taxon>Panagrolaimomorpha</taxon>
        <taxon>Panagrolaimoidea</taxon>
        <taxon>Panagrolaimidae</taxon>
        <taxon>Panagrolaimus</taxon>
    </lineage>
</organism>
<keyword evidence="1" id="KW-1185">Reference proteome</keyword>
<dbReference type="WBParaSite" id="PDA_v2.g3500.t1">
    <property type="protein sequence ID" value="PDA_v2.g3500.t1"/>
    <property type="gene ID" value="PDA_v2.g3500"/>
</dbReference>
<evidence type="ECO:0000313" key="1">
    <source>
        <dbReference type="Proteomes" id="UP000887578"/>
    </source>
</evidence>
<protein>
    <submittedName>
        <fullName evidence="2">Uncharacterized protein</fullName>
    </submittedName>
</protein>
<proteinExistence type="predicted"/>
<evidence type="ECO:0000313" key="2">
    <source>
        <dbReference type="WBParaSite" id="PDA_v2.g3500.t1"/>
    </source>
</evidence>
<dbReference type="Proteomes" id="UP000887578">
    <property type="component" value="Unplaced"/>
</dbReference>
<dbReference type="AlphaFoldDB" id="A0A914QJ39"/>
<reference evidence="2" key="1">
    <citation type="submission" date="2022-11" db="UniProtKB">
        <authorList>
            <consortium name="WormBaseParasite"/>
        </authorList>
    </citation>
    <scope>IDENTIFICATION</scope>
</reference>
<sequence>MATYHRQNFSIPDSVIFYIAKNPKTAELYLKMVKICKYFFIKNPILVIDRLNTFRGKWRVNEKPLDLTKYNCKYWITHKIDASAYEFADENIFLPIIPKLYRYGSNVLLEDIVTIAVNAKSVEITDPTITSKTMKELTKLPNFLRLDACTLYNLTDVFDINAFYSYMKKNQHTKCFLEFDEQISDAFKNQLKTIVDEILETRQFNYKPPFINFIGLDSQKYEKLCQIYYSH</sequence>